<dbReference type="GO" id="GO:0005886">
    <property type="term" value="C:plasma membrane"/>
    <property type="evidence" value="ECO:0007669"/>
    <property type="project" value="UniProtKB-SubCell"/>
</dbReference>
<proteinExistence type="inferred from homology"/>
<dbReference type="Proteomes" id="UP000323386">
    <property type="component" value="Unassembled WGS sequence"/>
</dbReference>
<keyword evidence="6 12" id="KW-1133">Transmembrane helix</keyword>
<evidence type="ECO:0000256" key="2">
    <source>
        <dbReference type="ARBA" id="ARBA00008335"/>
    </source>
</evidence>
<evidence type="ECO:0000256" key="4">
    <source>
        <dbReference type="ARBA" id="ARBA00022475"/>
    </source>
</evidence>
<gene>
    <name evidence="14" type="ORF">PSFLO_03514</name>
</gene>
<feature type="region of interest" description="Disordered" evidence="11">
    <location>
        <begin position="634"/>
        <end position="696"/>
    </location>
</feature>
<feature type="transmembrane region" description="Helical" evidence="12">
    <location>
        <begin position="329"/>
        <end position="347"/>
    </location>
</feature>
<feature type="compositionally biased region" description="Polar residues" evidence="11">
    <location>
        <begin position="52"/>
        <end position="61"/>
    </location>
</feature>
<evidence type="ECO:0000256" key="11">
    <source>
        <dbReference type="SAM" id="MobiDB-lite"/>
    </source>
</evidence>
<feature type="compositionally biased region" description="Low complexity" evidence="11">
    <location>
        <begin position="674"/>
        <end position="688"/>
    </location>
</feature>
<feature type="compositionally biased region" description="Basic and acidic residues" evidence="11">
    <location>
        <begin position="634"/>
        <end position="662"/>
    </location>
</feature>
<dbReference type="PANTHER" id="PTHR23501">
    <property type="entry name" value="MAJOR FACILITATOR SUPERFAMILY"/>
    <property type="match status" value="1"/>
</dbReference>
<dbReference type="PROSITE" id="PS50850">
    <property type="entry name" value="MFS"/>
    <property type="match status" value="1"/>
</dbReference>
<dbReference type="PANTHER" id="PTHR23501:SF102">
    <property type="entry name" value="DRUG TRANSPORTER, PUTATIVE (AFU_ORTHOLOGUE AFUA_3G08530)-RELATED"/>
    <property type="match status" value="1"/>
</dbReference>
<dbReference type="Pfam" id="PF07690">
    <property type="entry name" value="MFS_1"/>
    <property type="match status" value="1"/>
</dbReference>
<feature type="transmembrane region" description="Helical" evidence="12">
    <location>
        <begin position="493"/>
        <end position="515"/>
    </location>
</feature>
<feature type="transmembrane region" description="Helical" evidence="12">
    <location>
        <begin position="600"/>
        <end position="619"/>
    </location>
</feature>
<dbReference type="CDD" id="cd17502">
    <property type="entry name" value="MFS_Azr1_MDR_like"/>
    <property type="match status" value="1"/>
</dbReference>
<keyword evidence="4" id="KW-1003">Cell membrane</keyword>
<feature type="region of interest" description="Disordered" evidence="11">
    <location>
        <begin position="1"/>
        <end position="116"/>
    </location>
</feature>
<evidence type="ECO:0000313" key="15">
    <source>
        <dbReference type="Proteomes" id="UP000323386"/>
    </source>
</evidence>
<dbReference type="EMBL" id="OOIP01000009">
    <property type="protein sequence ID" value="SPO38037.1"/>
    <property type="molecule type" value="Genomic_DNA"/>
</dbReference>
<keyword evidence="3" id="KW-0813">Transport</keyword>
<keyword evidence="7 12" id="KW-0472">Membrane</keyword>
<feature type="transmembrane region" description="Helical" evidence="12">
    <location>
        <begin position="167"/>
        <end position="188"/>
    </location>
</feature>
<feature type="transmembrane region" description="Helical" evidence="12">
    <location>
        <begin position="397"/>
        <end position="417"/>
    </location>
</feature>
<dbReference type="OrthoDB" id="10021397at2759"/>
<evidence type="ECO:0000256" key="12">
    <source>
        <dbReference type="SAM" id="Phobius"/>
    </source>
</evidence>
<feature type="domain" description="Major facilitator superfamily (MFS) profile" evidence="13">
    <location>
        <begin position="134"/>
        <end position="624"/>
    </location>
</feature>
<keyword evidence="15" id="KW-1185">Reference proteome</keyword>
<keyword evidence="5 12" id="KW-0812">Transmembrane</keyword>
<dbReference type="SUPFAM" id="SSF103473">
    <property type="entry name" value="MFS general substrate transporter"/>
    <property type="match status" value="1"/>
</dbReference>
<feature type="transmembrane region" description="Helical" evidence="12">
    <location>
        <begin position="359"/>
        <end position="376"/>
    </location>
</feature>
<sequence length="696" mass="73297">MTFASSAAPPQHQQHNHTGTGTGTGTDDDPPAIEVAAGTSEFTPVRPADTPQHATIASTPRSIDGSTGSDDDDGPKDIEKRSHHDGKLTPTSLAGVPPATSTTSPGAAPGDGTKKPHWLQQDEVLLPKNNMFLVMPALMLVVFLAALDQTIVSTALPAISERLHGSAGAYSWVGSAYLLCSTAMIPLYGRLSDLTGRKPLLFGAIFVFLAGSAICGAAQSMIMLCIARGVQGVGGGGIISLSNIIIGDIVSLEDRGKYSGWIGAVWGIASVIGPLLGGAFTVAAAGGWRWCFFVNLPIGGIAFALLFFSLHLNPRPKKSVRQMCGEFDFVGLLSVITGVVLILVGFNSAETKGWGEAETIALLVVGFVVLLLFMAWEFRTTRKPIVPPRLVKTRTTGLILVSVALHSLPFFGATYYLPVYFQAVFGASALMSGIYMLPFSLVSSLMSSVTGIVITRTRSYRPALWFGWTVMVIGYGLMTTLDAQSSQVRQEIFIGIAGLGLGCLFQTPLVGLMAAMPHGDMSTTTAAMQLIRSLSGTMGIAISGALFNSEAQKRLERIPDFDPRSILSESGAQDLTGLVKIQPPELSRQVIDAYAKGLQVVWILFAPLAGAGLLAVLGVKGYSLRRNIKRGEEEAKVPAEGEGEGEKVHDPEAGLRHDGADAKDEDEGEPTSPVTPTAPAAPAAVAAPKSTDAVDR</sequence>
<evidence type="ECO:0000313" key="14">
    <source>
        <dbReference type="EMBL" id="SPO38037.1"/>
    </source>
</evidence>
<comment type="similarity">
    <text evidence="2">Belongs to the major facilitator superfamily.</text>
</comment>
<dbReference type="AlphaFoldDB" id="A0A5C3F2Y6"/>
<evidence type="ECO:0000256" key="1">
    <source>
        <dbReference type="ARBA" id="ARBA00004651"/>
    </source>
</evidence>
<dbReference type="FunFam" id="1.20.1720.10:FF:000013">
    <property type="entry name" value="Related to multidrug resistance proteins"/>
    <property type="match status" value="1"/>
</dbReference>
<feature type="transmembrane region" description="Helical" evidence="12">
    <location>
        <begin position="130"/>
        <end position="147"/>
    </location>
</feature>
<dbReference type="Gene3D" id="1.20.1720.10">
    <property type="entry name" value="Multidrug resistance protein D"/>
    <property type="match status" value="1"/>
</dbReference>
<dbReference type="GO" id="GO:0022857">
    <property type="term" value="F:transmembrane transporter activity"/>
    <property type="evidence" value="ECO:0007669"/>
    <property type="project" value="InterPro"/>
</dbReference>
<evidence type="ECO:0000256" key="3">
    <source>
        <dbReference type="ARBA" id="ARBA00022448"/>
    </source>
</evidence>
<feature type="transmembrane region" description="Helical" evidence="12">
    <location>
        <begin position="527"/>
        <end position="547"/>
    </location>
</feature>
<evidence type="ECO:0000256" key="10">
    <source>
        <dbReference type="ARBA" id="ARBA00079488"/>
    </source>
</evidence>
<name>A0A5C3F2Y6_9BASI</name>
<evidence type="ECO:0000256" key="9">
    <source>
        <dbReference type="ARBA" id="ARBA00070111"/>
    </source>
</evidence>
<dbReference type="InterPro" id="IPR011701">
    <property type="entry name" value="MFS"/>
</dbReference>
<comment type="subcellular location">
    <subcellularLocation>
        <location evidence="1">Cell membrane</location>
        <topology evidence="1">Multi-pass membrane protein</topology>
    </subcellularLocation>
</comment>
<evidence type="ECO:0000256" key="6">
    <source>
        <dbReference type="ARBA" id="ARBA00022989"/>
    </source>
</evidence>
<evidence type="ECO:0000256" key="5">
    <source>
        <dbReference type="ARBA" id="ARBA00022692"/>
    </source>
</evidence>
<dbReference type="InterPro" id="IPR020846">
    <property type="entry name" value="MFS_dom"/>
</dbReference>
<protein>
    <recommendedName>
        <fullName evidence="9">MFS-type efflux pump MMF1</fullName>
    </recommendedName>
    <alternativeName>
        <fullName evidence="10">Mannosylerythritol lipids (MELs) biosynthesis cluster protein MMF1</fullName>
    </alternativeName>
</protein>
<accession>A0A5C3F2Y6</accession>
<dbReference type="NCBIfam" id="TIGR00711">
    <property type="entry name" value="efflux_EmrB"/>
    <property type="match status" value="1"/>
</dbReference>
<reference evidence="14 15" key="1">
    <citation type="submission" date="2018-03" db="EMBL/GenBank/DDBJ databases">
        <authorList>
            <person name="Guldener U."/>
        </authorList>
    </citation>
    <scope>NUCLEOTIDE SEQUENCE [LARGE SCALE GENOMIC DNA]</scope>
    <source>
        <strain evidence="14 15">DAOM196992</strain>
    </source>
</reference>
<feature type="transmembrane region" description="Helical" evidence="12">
    <location>
        <begin position="287"/>
        <end position="308"/>
    </location>
</feature>
<dbReference type="FunFam" id="1.20.1250.20:FF:000484">
    <property type="entry name" value="MFS general substrate transporter"/>
    <property type="match status" value="1"/>
</dbReference>
<dbReference type="Gene3D" id="1.20.1250.20">
    <property type="entry name" value="MFS general substrate transporter like domains"/>
    <property type="match status" value="1"/>
</dbReference>
<feature type="transmembrane region" description="Helical" evidence="12">
    <location>
        <begin position="228"/>
        <end position="246"/>
    </location>
</feature>
<keyword evidence="8" id="KW-0325">Glycoprotein</keyword>
<feature type="transmembrane region" description="Helical" evidence="12">
    <location>
        <begin position="463"/>
        <end position="481"/>
    </location>
</feature>
<feature type="transmembrane region" description="Helical" evidence="12">
    <location>
        <begin position="258"/>
        <end position="281"/>
    </location>
</feature>
<feature type="compositionally biased region" description="Basic and acidic residues" evidence="11">
    <location>
        <begin position="75"/>
        <end position="87"/>
    </location>
</feature>
<evidence type="ECO:0000259" key="13">
    <source>
        <dbReference type="PROSITE" id="PS50850"/>
    </source>
</evidence>
<evidence type="ECO:0000256" key="7">
    <source>
        <dbReference type="ARBA" id="ARBA00023136"/>
    </source>
</evidence>
<organism evidence="14 15">
    <name type="scientific">Pseudozyma flocculosa</name>
    <dbReference type="NCBI Taxonomy" id="84751"/>
    <lineage>
        <taxon>Eukaryota</taxon>
        <taxon>Fungi</taxon>
        <taxon>Dikarya</taxon>
        <taxon>Basidiomycota</taxon>
        <taxon>Ustilaginomycotina</taxon>
        <taxon>Ustilaginomycetes</taxon>
        <taxon>Ustilaginales</taxon>
        <taxon>Ustilaginaceae</taxon>
        <taxon>Pseudozyma</taxon>
    </lineage>
</organism>
<evidence type="ECO:0000256" key="8">
    <source>
        <dbReference type="ARBA" id="ARBA00023180"/>
    </source>
</evidence>
<feature type="transmembrane region" description="Helical" evidence="12">
    <location>
        <begin position="200"/>
        <end position="222"/>
    </location>
</feature>
<dbReference type="PRINTS" id="PR01036">
    <property type="entry name" value="TCRTETB"/>
</dbReference>
<dbReference type="InterPro" id="IPR004638">
    <property type="entry name" value="EmrB-like"/>
</dbReference>
<dbReference type="InterPro" id="IPR036259">
    <property type="entry name" value="MFS_trans_sf"/>
</dbReference>